<reference evidence="2 3" key="1">
    <citation type="submission" date="2024-09" db="EMBL/GenBank/DDBJ databases">
        <authorList>
            <person name="Salinas-Garcia M.A."/>
            <person name="Prieme A."/>
        </authorList>
    </citation>
    <scope>NUCLEOTIDE SEQUENCE [LARGE SCALE GENOMIC DNA]</scope>
    <source>
        <strain evidence="2 3">DSM 21081</strain>
    </source>
</reference>
<dbReference type="RefSeq" id="WP_373972155.1">
    <property type="nucleotide sequence ID" value="NZ_JBHDLJ010000007.1"/>
</dbReference>
<keyword evidence="3" id="KW-1185">Reference proteome</keyword>
<dbReference type="CDD" id="cd01741">
    <property type="entry name" value="GATase1_1"/>
    <property type="match status" value="1"/>
</dbReference>
<dbReference type="InterPro" id="IPR029062">
    <property type="entry name" value="Class_I_gatase-like"/>
</dbReference>
<dbReference type="PANTHER" id="PTHR42695">
    <property type="entry name" value="GLUTAMINE AMIDOTRANSFERASE YLR126C-RELATED"/>
    <property type="match status" value="1"/>
</dbReference>
<evidence type="ECO:0000313" key="3">
    <source>
        <dbReference type="Proteomes" id="UP001575652"/>
    </source>
</evidence>
<name>A0ABV4UNX3_9MICC</name>
<dbReference type="Pfam" id="PF00117">
    <property type="entry name" value="GATase"/>
    <property type="match status" value="1"/>
</dbReference>
<organism evidence="2 3">
    <name type="scientific">Arthrobacter halodurans</name>
    <dbReference type="NCBI Taxonomy" id="516699"/>
    <lineage>
        <taxon>Bacteria</taxon>
        <taxon>Bacillati</taxon>
        <taxon>Actinomycetota</taxon>
        <taxon>Actinomycetes</taxon>
        <taxon>Micrococcales</taxon>
        <taxon>Micrococcaceae</taxon>
        <taxon>Arthrobacter</taxon>
    </lineage>
</organism>
<comment type="caution">
    <text evidence="2">The sequence shown here is derived from an EMBL/GenBank/DDBJ whole genome shotgun (WGS) entry which is preliminary data.</text>
</comment>
<protein>
    <submittedName>
        <fullName evidence="2">Glutamine amidotransferase</fullName>
    </submittedName>
</protein>
<feature type="domain" description="Glutamine amidotransferase" evidence="1">
    <location>
        <begin position="58"/>
        <end position="200"/>
    </location>
</feature>
<evidence type="ECO:0000259" key="1">
    <source>
        <dbReference type="Pfam" id="PF00117"/>
    </source>
</evidence>
<dbReference type="EMBL" id="JBHDLJ010000007">
    <property type="protein sequence ID" value="MFB0834981.1"/>
    <property type="molecule type" value="Genomic_DNA"/>
</dbReference>
<dbReference type="SUPFAM" id="SSF52317">
    <property type="entry name" value="Class I glutamine amidotransferase-like"/>
    <property type="match status" value="1"/>
</dbReference>
<dbReference type="PROSITE" id="PS51273">
    <property type="entry name" value="GATASE_TYPE_1"/>
    <property type="match status" value="1"/>
</dbReference>
<dbReference type="InterPro" id="IPR044992">
    <property type="entry name" value="ChyE-like"/>
</dbReference>
<dbReference type="PANTHER" id="PTHR42695:SF5">
    <property type="entry name" value="GLUTAMINE AMIDOTRANSFERASE YLR126C-RELATED"/>
    <property type="match status" value="1"/>
</dbReference>
<proteinExistence type="predicted"/>
<evidence type="ECO:0000313" key="2">
    <source>
        <dbReference type="EMBL" id="MFB0834981.1"/>
    </source>
</evidence>
<gene>
    <name evidence="2" type="ORF">ACETWP_10320</name>
</gene>
<accession>A0ABV4UNX3</accession>
<dbReference type="Gene3D" id="3.40.50.880">
    <property type="match status" value="1"/>
</dbReference>
<dbReference type="InterPro" id="IPR017926">
    <property type="entry name" value="GATASE"/>
</dbReference>
<dbReference type="NCBIfam" id="NF005743">
    <property type="entry name" value="PRK07567.1"/>
    <property type="match status" value="1"/>
</dbReference>
<keyword evidence="2" id="KW-0315">Glutamine amidotransferase</keyword>
<dbReference type="Proteomes" id="UP001575652">
    <property type="component" value="Unassembled WGS sequence"/>
</dbReference>
<sequence length="251" mass="26581">MTTKPFLLISTREDDDAAADEVRGFLELSGLEPGRLAVVRLGHEPLPDAVSGDAPGLAEYAGIMVGGSPFNSSDPDGLKSATQRRVEATLSRLLDSVVERDFPFLGACYGVGTLGTHQGAVVDRTYGEPVGTTEVELTAAGIGDPLTEGLPRRFTAFVGHKEAVSTLPGHAVLLAGSAACPVQMFRFGSNLYATQFHPELDGAGLALRIAIYKDAGYFPPEEAEELTRLAHTAEVPWPGLVLRNFVARYGG</sequence>